<protein>
    <submittedName>
        <fullName evidence="2">Uncharacterized protein</fullName>
    </submittedName>
</protein>
<reference evidence="2" key="1">
    <citation type="journal article" date="2020" name="Stud. Mycol.">
        <title>101 Dothideomycetes genomes: a test case for predicting lifestyles and emergence of pathogens.</title>
        <authorList>
            <person name="Haridas S."/>
            <person name="Albert R."/>
            <person name="Binder M."/>
            <person name="Bloem J."/>
            <person name="Labutti K."/>
            <person name="Salamov A."/>
            <person name="Andreopoulos B."/>
            <person name="Baker S."/>
            <person name="Barry K."/>
            <person name="Bills G."/>
            <person name="Bluhm B."/>
            <person name="Cannon C."/>
            <person name="Castanera R."/>
            <person name="Culley D."/>
            <person name="Daum C."/>
            <person name="Ezra D."/>
            <person name="Gonzalez J."/>
            <person name="Henrissat B."/>
            <person name="Kuo A."/>
            <person name="Liang C."/>
            <person name="Lipzen A."/>
            <person name="Lutzoni F."/>
            <person name="Magnuson J."/>
            <person name="Mondo S."/>
            <person name="Nolan M."/>
            <person name="Ohm R."/>
            <person name="Pangilinan J."/>
            <person name="Park H.-J."/>
            <person name="Ramirez L."/>
            <person name="Alfaro M."/>
            <person name="Sun H."/>
            <person name="Tritt A."/>
            <person name="Yoshinaga Y."/>
            <person name="Zwiers L.-H."/>
            <person name="Turgeon B."/>
            <person name="Goodwin S."/>
            <person name="Spatafora J."/>
            <person name="Crous P."/>
            <person name="Grigoriev I."/>
        </authorList>
    </citation>
    <scope>NUCLEOTIDE SEQUENCE</scope>
    <source>
        <strain evidence="2">CBS 207.26</strain>
    </source>
</reference>
<organism evidence="2 3">
    <name type="scientific">Zopfia rhizophila CBS 207.26</name>
    <dbReference type="NCBI Taxonomy" id="1314779"/>
    <lineage>
        <taxon>Eukaryota</taxon>
        <taxon>Fungi</taxon>
        <taxon>Dikarya</taxon>
        <taxon>Ascomycota</taxon>
        <taxon>Pezizomycotina</taxon>
        <taxon>Dothideomycetes</taxon>
        <taxon>Dothideomycetes incertae sedis</taxon>
        <taxon>Zopfiaceae</taxon>
        <taxon>Zopfia</taxon>
    </lineage>
</organism>
<keyword evidence="3" id="KW-1185">Reference proteome</keyword>
<gene>
    <name evidence="2" type="ORF">K469DRAFT_708884</name>
</gene>
<accession>A0A6A6E289</accession>
<dbReference type="AlphaFoldDB" id="A0A6A6E289"/>
<proteinExistence type="predicted"/>
<name>A0A6A6E289_9PEZI</name>
<feature type="region of interest" description="Disordered" evidence="1">
    <location>
        <begin position="43"/>
        <end position="71"/>
    </location>
</feature>
<sequence>MIRMSAEGLTWLSGISAVCSDRHELTSSVERGMMLELDSERGELEGMPSASHRSFDETVMKGNKNWKREPG</sequence>
<evidence type="ECO:0000256" key="1">
    <source>
        <dbReference type="SAM" id="MobiDB-lite"/>
    </source>
</evidence>
<dbReference type="EMBL" id="ML994637">
    <property type="protein sequence ID" value="KAF2184689.1"/>
    <property type="molecule type" value="Genomic_DNA"/>
</dbReference>
<evidence type="ECO:0000313" key="3">
    <source>
        <dbReference type="Proteomes" id="UP000800200"/>
    </source>
</evidence>
<evidence type="ECO:0000313" key="2">
    <source>
        <dbReference type="EMBL" id="KAF2184689.1"/>
    </source>
</evidence>
<dbReference type="Proteomes" id="UP000800200">
    <property type="component" value="Unassembled WGS sequence"/>
</dbReference>